<evidence type="ECO:0000313" key="2">
    <source>
        <dbReference type="EMBL" id="PPQ31448.1"/>
    </source>
</evidence>
<evidence type="ECO:0000259" key="1">
    <source>
        <dbReference type="Pfam" id="PF13403"/>
    </source>
</evidence>
<reference evidence="2 3" key="1">
    <citation type="journal article" date="2018" name="Arch. Microbiol.">
        <title>New insights into the metabolic potential of the phototrophic purple bacterium Rhodopila globiformis DSM 161(T) from its draft genome sequence and evidence for a vanadium-dependent nitrogenase.</title>
        <authorList>
            <person name="Imhoff J.F."/>
            <person name="Rahn T."/>
            <person name="Kunzel S."/>
            <person name="Neulinger S.C."/>
        </authorList>
    </citation>
    <scope>NUCLEOTIDE SEQUENCE [LARGE SCALE GENOMIC DNA]</scope>
    <source>
        <strain evidence="2 3">DSM 16996</strain>
    </source>
</reference>
<feature type="domain" description="Hedgehog/Intein (Hint)" evidence="1">
    <location>
        <begin position="291"/>
        <end position="425"/>
    </location>
</feature>
<dbReference type="Proteomes" id="UP000239089">
    <property type="component" value="Unassembled WGS sequence"/>
</dbReference>
<dbReference type="InterPro" id="IPR036844">
    <property type="entry name" value="Hint_dom_sf"/>
</dbReference>
<name>A0A2S6NA05_9HYPH</name>
<proteinExistence type="predicted"/>
<keyword evidence="3" id="KW-1185">Reference proteome</keyword>
<dbReference type="Pfam" id="PF13403">
    <property type="entry name" value="Hint_2"/>
    <property type="match status" value="1"/>
</dbReference>
<accession>A0A2S6NA05</accession>
<dbReference type="InterPro" id="IPR028992">
    <property type="entry name" value="Hedgehog/Intein_dom"/>
</dbReference>
<dbReference type="RefSeq" id="WP_104507557.1">
    <property type="nucleotide sequence ID" value="NZ_JACIGC010000009.1"/>
</dbReference>
<dbReference type="AlphaFoldDB" id="A0A2S6NA05"/>
<gene>
    <name evidence="2" type="ORF">CCR94_09100</name>
</gene>
<evidence type="ECO:0000313" key="3">
    <source>
        <dbReference type="Proteomes" id="UP000239089"/>
    </source>
</evidence>
<dbReference type="OrthoDB" id="7314239at2"/>
<protein>
    <recommendedName>
        <fullName evidence="1">Hedgehog/Intein (Hint) domain-containing protein</fullName>
    </recommendedName>
</protein>
<organism evidence="2 3">
    <name type="scientific">Rhodoblastus sphagnicola</name>
    <dbReference type="NCBI Taxonomy" id="333368"/>
    <lineage>
        <taxon>Bacteria</taxon>
        <taxon>Pseudomonadati</taxon>
        <taxon>Pseudomonadota</taxon>
        <taxon>Alphaproteobacteria</taxon>
        <taxon>Hyphomicrobiales</taxon>
        <taxon>Rhodoblastaceae</taxon>
        <taxon>Rhodoblastus</taxon>
    </lineage>
</organism>
<dbReference type="SUPFAM" id="SSF51294">
    <property type="entry name" value="Hedgehog/intein (Hint) domain"/>
    <property type="match status" value="1"/>
</dbReference>
<comment type="caution">
    <text evidence="2">The sequence shown here is derived from an EMBL/GenBank/DDBJ whole genome shotgun (WGS) entry which is preliminary data.</text>
</comment>
<sequence>MESPVGFSALSYPDYTAVAAGAAALQNGAGVTLLDPGSTSTDASNGYYIGATIQITGGIFATGDTSASDDHLSAGSLAGTNIAASYASGAETLTLSGYDTVAHYNAILKQVQFSVTGVNPTNYGANATRTVTWTLLDGQSDIAAGAGNSATTTVAIAAVDVAPVIGGAGNAVDYPYYGPAVTLDPNLTLGDVDSANLVGAIVTIGAGLRAGDMLNFTAQNGISGAYANGVLTLSGTASVADYQAALRAITYSSSAADPWAAGTDTSRAVSWQVSDGTLSSALATSALDIIPCYCEGTRIRTARGEVAVEALRAGDLAVTASGAARPVVWIGSRRLHAARHRAPENVWPVRIAAGAFAENRPRRDLWVSPGHNIAVEGVLVPAILLANGATVAQVETESISYYHVEIDAHDIVLAEGLPAESYLDCGNRDAFANGGGALELHPDFGPKDWRDTCLPIHKDGPAVEAAKAKLLARAEALGHSMTSDPEPRLLADGRVIGPARSDGRRYVFAIPRGARRLVLASRRWRPGHMSPASADDRLLGMLVTRLECDGVAQPLAAMGEGWRALESADWRWTGGMAVLPPALREIVVETDGAPLYWREDAATELFGFGGFHDVRL</sequence>
<dbReference type="Gene3D" id="2.170.16.10">
    <property type="entry name" value="Hedgehog/Intein (Hint) domain"/>
    <property type="match status" value="1"/>
</dbReference>
<dbReference type="EMBL" id="NHSJ01000057">
    <property type="protein sequence ID" value="PPQ31448.1"/>
    <property type="molecule type" value="Genomic_DNA"/>
</dbReference>